<evidence type="ECO:0000313" key="4">
    <source>
        <dbReference type="Proteomes" id="UP000689195"/>
    </source>
</evidence>
<accession>A0A8S1XQ79</accession>
<dbReference type="Proteomes" id="UP000689195">
    <property type="component" value="Unassembled WGS sequence"/>
</dbReference>
<evidence type="ECO:0000259" key="2">
    <source>
        <dbReference type="SMART" id="SM00799"/>
    </source>
</evidence>
<organism evidence="3 4">
    <name type="scientific">Paramecium pentaurelia</name>
    <dbReference type="NCBI Taxonomy" id="43138"/>
    <lineage>
        <taxon>Eukaryota</taxon>
        <taxon>Sar</taxon>
        <taxon>Alveolata</taxon>
        <taxon>Ciliophora</taxon>
        <taxon>Intramacronucleata</taxon>
        <taxon>Oligohymenophorea</taxon>
        <taxon>Peniculida</taxon>
        <taxon>Parameciidae</taxon>
        <taxon>Paramecium</taxon>
    </lineage>
</organism>
<sequence length="633" mass="75922">MQDLKYENEELKQQLKQLQITYNSLRQELEVYRVNIQQYDKEKQQLMEEKNKLEKQSNQEKHNDFEKKIKSIIERLPCQIQMKSLRQISNSTIQKAKGVIKDIAQEYKNAYKQDYHKIQSGNYQSLFESFYIIGVKNEKLDQNKVDKLKPKFLYKQYKNDINAEERNNLKSVESDIKEIFESNFLQVEKLDNDQRIKEKIFEFLCQINEQDLMNNFFFMNLRGAENVFDNFVPKNMKLITEVNNQKQLFMFVLGVDDFMTSFIEGRFKFWKIKKYYCILTYFPIFEIFEKVLQFVGNIIQTKRINLYNQFQQQENQYRLEIQFKQKIYQDIDSLNIIHTAKEQISSYLSELSKQQLNYDQTKLDFHFQSNLLIKKDEKLQQNLTYIVTNEIRITNMLKATHLVMQIFCNQQLGFFNILAEVLKEGQIIFCGQNKSILVQVCYFFHQIIYPFIYIEPAVYYTSIDVVDQLLKQEMSFIVGINNSYNQLIQDLKGKNQEYLQYNTITIVELCNNMTANIHQLPPRDTQQIKQLFSDNRFQEILQNYTPASKLSTEKCQNLLSIIKSKIEKDCLLNILPDQNQNFVFNNQLNTELIKKFMNDNLSGNNNRAFIMQYIFYCIYFQTYLKDKYKCSFD</sequence>
<reference evidence="3" key="1">
    <citation type="submission" date="2021-01" db="EMBL/GenBank/DDBJ databases">
        <authorList>
            <consortium name="Genoscope - CEA"/>
            <person name="William W."/>
        </authorList>
    </citation>
    <scope>NUCLEOTIDE SEQUENCE</scope>
</reference>
<feature type="domain" description="cDENN" evidence="2">
    <location>
        <begin position="271"/>
        <end position="512"/>
    </location>
</feature>
<protein>
    <recommendedName>
        <fullName evidence="2">cDENN domain-containing protein</fullName>
    </recommendedName>
</protein>
<dbReference type="SMART" id="SM00799">
    <property type="entry name" value="DENN"/>
    <property type="match status" value="1"/>
</dbReference>
<dbReference type="PANTHER" id="PTHR15288:SF0">
    <property type="entry name" value="UDENN DOMAIN-CONTAINING PROTEIN"/>
    <property type="match status" value="1"/>
</dbReference>
<feature type="coiled-coil region" evidence="1">
    <location>
        <begin position="1"/>
        <end position="63"/>
    </location>
</feature>
<dbReference type="EMBL" id="CAJJDO010000132">
    <property type="protein sequence ID" value="CAD8202858.1"/>
    <property type="molecule type" value="Genomic_DNA"/>
</dbReference>
<dbReference type="AlphaFoldDB" id="A0A8S1XQ79"/>
<dbReference type="Pfam" id="PF02141">
    <property type="entry name" value="DENN"/>
    <property type="match status" value="1"/>
</dbReference>
<keyword evidence="1" id="KW-0175">Coiled coil</keyword>
<gene>
    <name evidence="3" type="ORF">PPENT_87.1.T1320082</name>
</gene>
<evidence type="ECO:0000313" key="3">
    <source>
        <dbReference type="EMBL" id="CAD8202858.1"/>
    </source>
</evidence>
<dbReference type="InterPro" id="IPR051942">
    <property type="entry name" value="DENN_domain_containing_2"/>
</dbReference>
<name>A0A8S1XQ79_9CILI</name>
<proteinExistence type="predicted"/>
<evidence type="ECO:0000256" key="1">
    <source>
        <dbReference type="SAM" id="Coils"/>
    </source>
</evidence>
<dbReference type="PANTHER" id="PTHR15288">
    <property type="entry name" value="DENN DOMAIN-CONTAINING PROTEIN 2"/>
    <property type="match status" value="1"/>
</dbReference>
<dbReference type="OrthoDB" id="304239at2759"/>
<dbReference type="InterPro" id="IPR001194">
    <property type="entry name" value="cDENN_dom"/>
</dbReference>
<keyword evidence="4" id="KW-1185">Reference proteome</keyword>
<comment type="caution">
    <text evidence="3">The sequence shown here is derived from an EMBL/GenBank/DDBJ whole genome shotgun (WGS) entry which is preliminary data.</text>
</comment>